<protein>
    <submittedName>
        <fullName evidence="2">Membrane protein</fullName>
    </submittedName>
</protein>
<keyword evidence="1" id="KW-1133">Transmembrane helix</keyword>
<reference evidence="2" key="1">
    <citation type="submission" date="2018-06" db="EMBL/GenBank/DDBJ databases">
        <authorList>
            <consortium name="Pathogen Informatics"/>
            <person name="Doyle S."/>
        </authorList>
    </citation>
    <scope>NUCLEOTIDE SEQUENCE [LARGE SCALE GENOMIC DNA]</scope>
    <source>
        <strain evidence="2">NCTC11421</strain>
    </source>
</reference>
<feature type="transmembrane region" description="Helical" evidence="1">
    <location>
        <begin position="260"/>
        <end position="281"/>
    </location>
</feature>
<feature type="transmembrane region" description="Helical" evidence="1">
    <location>
        <begin position="184"/>
        <end position="202"/>
    </location>
</feature>
<keyword evidence="1" id="KW-0812">Transmembrane</keyword>
<feature type="transmembrane region" description="Helical" evidence="1">
    <location>
        <begin position="88"/>
        <end position="109"/>
    </location>
</feature>
<organism evidence="2">
    <name type="scientific">Neisseria gonorrhoeae</name>
    <dbReference type="NCBI Taxonomy" id="485"/>
    <lineage>
        <taxon>Bacteria</taxon>
        <taxon>Pseudomonadati</taxon>
        <taxon>Pseudomonadota</taxon>
        <taxon>Betaproteobacteria</taxon>
        <taxon>Neisseriales</taxon>
        <taxon>Neisseriaceae</taxon>
        <taxon>Neisseria</taxon>
    </lineage>
</organism>
<feature type="transmembrane region" description="Helical" evidence="1">
    <location>
        <begin position="115"/>
        <end position="136"/>
    </location>
</feature>
<dbReference type="EMBL" id="UGRI01000001">
    <property type="protein sequence ID" value="SUA21309.1"/>
    <property type="molecule type" value="Genomic_DNA"/>
</dbReference>
<accession>A0A378VX40</accession>
<feature type="transmembrane region" description="Helical" evidence="1">
    <location>
        <begin position="148"/>
        <end position="172"/>
    </location>
</feature>
<dbReference type="AlphaFoldDB" id="A0A378VX40"/>
<proteinExistence type="predicted"/>
<evidence type="ECO:0000256" key="1">
    <source>
        <dbReference type="SAM" id="Phobius"/>
    </source>
</evidence>
<keyword evidence="1" id="KW-0472">Membrane</keyword>
<sequence>MCADKNRPASASNKITIKTIQNICRFPQDKRLTEFILTCFQPKKTTGRQFCRNRFGFRFAPADSIIAAPSLNLCGITMIFQTVWFSDVVLSVSWIVLILILAASAPSAFRSLARYRSALPLCTVIFSAAWCLNASVGGGQLAQMNYHLLAVNLVTLMVDTSAALWLAALLMLPYCLLFAGSAGAYPPNALVLILPALVVNRLSRMLVNRLPPNIFIFIFVNGFLASAAGILLTGLVLIGILDAANAFPSEILWTTALPVFILLAWAEAFLSGISTAIFVALKPHWINTFDDNRYLKSERGIWL</sequence>
<feature type="transmembrane region" description="Helical" evidence="1">
    <location>
        <begin position="214"/>
        <end position="240"/>
    </location>
</feature>
<name>A0A378VX40_NEIGO</name>
<evidence type="ECO:0000313" key="2">
    <source>
        <dbReference type="EMBL" id="SUA21309.1"/>
    </source>
</evidence>
<gene>
    <name evidence="2" type="ORF">NCTC11421_01364</name>
</gene>